<name>A0A369KBQ0_HYPMA</name>
<sequence>MFIIPDLGPSSPTAVQTSSYPATTCSSTKGALSQAIPGSALHWQYNFFCWQRMSDTHHAIDKSIDLKAPLVEERFLTLHPTLRRAPWETDLRFRLRISKSQIASPAEAKVMRGAVKDADRALERLKEECRALQDYIDECQYIAAPIRRLPPEILGKIMMVSYPIDNVFKPNGSDAVRLGSVCKLWRDVSLSLPSVWSSFNLVWVTPGKFSAIAREKIANSLALLLTRSRLAPLSISITFDAMPDEIFEGFLQQLIYHSDRWHTLQITR</sequence>
<evidence type="ECO:0000313" key="3">
    <source>
        <dbReference type="Proteomes" id="UP000076154"/>
    </source>
</evidence>
<evidence type="ECO:0000256" key="1">
    <source>
        <dbReference type="SAM" id="Coils"/>
    </source>
</evidence>
<accession>A0A369KBQ0</accession>
<dbReference type="InParanoid" id="A0A369KBQ0"/>
<dbReference type="Proteomes" id="UP000076154">
    <property type="component" value="Unassembled WGS sequence"/>
</dbReference>
<proteinExistence type="predicted"/>
<feature type="coiled-coil region" evidence="1">
    <location>
        <begin position="108"/>
        <end position="138"/>
    </location>
</feature>
<dbReference type="OrthoDB" id="3268380at2759"/>
<keyword evidence="3" id="KW-1185">Reference proteome</keyword>
<comment type="caution">
    <text evidence="2">The sequence shown here is derived from an EMBL/GenBank/DDBJ whole genome shotgun (WGS) entry which is preliminary data.</text>
</comment>
<dbReference type="Gene3D" id="1.20.1280.50">
    <property type="match status" value="1"/>
</dbReference>
<evidence type="ECO:0000313" key="2">
    <source>
        <dbReference type="EMBL" id="RDB30287.1"/>
    </source>
</evidence>
<reference evidence="2" key="1">
    <citation type="submission" date="2018-04" db="EMBL/GenBank/DDBJ databases">
        <title>Whole genome sequencing of Hypsizygus marmoreus.</title>
        <authorList>
            <person name="Choi I.-G."/>
            <person name="Min B."/>
            <person name="Kim J.-G."/>
            <person name="Kim S."/>
            <person name="Oh Y.-L."/>
            <person name="Kong W.-S."/>
            <person name="Park H."/>
            <person name="Jeong J."/>
            <person name="Song E.-S."/>
        </authorList>
    </citation>
    <scope>NUCLEOTIDE SEQUENCE [LARGE SCALE GENOMIC DNA]</scope>
    <source>
        <strain evidence="2">51987-8</strain>
    </source>
</reference>
<dbReference type="AlphaFoldDB" id="A0A369KBQ0"/>
<protein>
    <submittedName>
        <fullName evidence="2">Uncharacterized protein</fullName>
    </submittedName>
</protein>
<dbReference type="EMBL" id="LUEZ02000005">
    <property type="protein sequence ID" value="RDB30287.1"/>
    <property type="molecule type" value="Genomic_DNA"/>
</dbReference>
<keyword evidence="1" id="KW-0175">Coiled coil</keyword>
<gene>
    <name evidence="2" type="ORF">Hypma_007284</name>
</gene>
<organism evidence="2 3">
    <name type="scientific">Hypsizygus marmoreus</name>
    <name type="common">White beech mushroom</name>
    <name type="synonym">Agaricus marmoreus</name>
    <dbReference type="NCBI Taxonomy" id="39966"/>
    <lineage>
        <taxon>Eukaryota</taxon>
        <taxon>Fungi</taxon>
        <taxon>Dikarya</taxon>
        <taxon>Basidiomycota</taxon>
        <taxon>Agaricomycotina</taxon>
        <taxon>Agaricomycetes</taxon>
        <taxon>Agaricomycetidae</taxon>
        <taxon>Agaricales</taxon>
        <taxon>Tricholomatineae</taxon>
        <taxon>Lyophyllaceae</taxon>
        <taxon>Hypsizygus</taxon>
    </lineage>
</organism>